<reference evidence="1 2" key="1">
    <citation type="submission" date="2013-03" db="EMBL/GenBank/DDBJ databases">
        <authorList>
            <person name="Casali N."/>
            <person name="Drobniewski F.A."/>
        </authorList>
    </citation>
    <scope>NUCLEOTIDE SEQUENCE [LARGE SCALE GENOMIC DNA]</scope>
    <source>
        <strain evidence="1 2">112400015</strain>
    </source>
</reference>
<evidence type="ECO:0000313" key="1">
    <source>
        <dbReference type="EMBL" id="EMT35106.1"/>
    </source>
</evidence>
<protein>
    <recommendedName>
        <fullName evidence="3">Antitoxin MazE</fullName>
    </recommendedName>
</protein>
<comment type="caution">
    <text evidence="1">The sequence shown here is derived from an EMBL/GenBank/DDBJ whole genome shotgun (WGS) entry which is preliminary data.</text>
</comment>
<reference evidence="2" key="2">
    <citation type="submission" date="2013-04" db="EMBL/GenBank/DDBJ databases">
        <title>Non-Mycobacterium tuberculosis sensu stricto in a globally representative population.</title>
        <authorList>
            <person name="Stone M.J."/>
            <person name="Brown T.J."/>
            <person name="Drobniewski F.A."/>
        </authorList>
    </citation>
    <scope>NUCLEOTIDE SEQUENCE [LARGE SCALE GENOMIC DNA]</scope>
    <source>
        <strain evidence="2">112400015</strain>
    </source>
</reference>
<evidence type="ECO:0000313" key="2">
    <source>
        <dbReference type="Proteomes" id="UP000012070"/>
    </source>
</evidence>
<evidence type="ECO:0008006" key="3">
    <source>
        <dbReference type="Google" id="ProtNLM"/>
    </source>
</evidence>
<name>A0A829C635_9MYCO</name>
<proteinExistence type="predicted"/>
<dbReference type="Proteomes" id="UP000012070">
    <property type="component" value="Unassembled WGS sequence"/>
</dbReference>
<dbReference type="InterPro" id="IPR021558">
    <property type="entry name" value="MazE-like"/>
</dbReference>
<dbReference type="EMBL" id="APKD01000053">
    <property type="protein sequence ID" value="EMT35106.1"/>
    <property type="molecule type" value="Genomic_DNA"/>
</dbReference>
<dbReference type="Pfam" id="PF11455">
    <property type="entry name" value="MazE-like"/>
    <property type="match status" value="1"/>
</dbReference>
<gene>
    <name evidence="1" type="ORF">MORY_14229</name>
</gene>
<dbReference type="AlphaFoldDB" id="A0A829C635"/>
<organism evidence="1 2">
    <name type="scientific">Mycobacterium orygis 112400015</name>
    <dbReference type="NCBI Taxonomy" id="1305739"/>
    <lineage>
        <taxon>Bacteria</taxon>
        <taxon>Bacillati</taxon>
        <taxon>Actinomycetota</taxon>
        <taxon>Actinomycetes</taxon>
        <taxon>Mycobacteriales</taxon>
        <taxon>Mycobacteriaceae</taxon>
        <taxon>Mycobacterium</taxon>
        <taxon>Mycobacterium tuberculosis complex</taxon>
    </lineage>
</organism>
<sequence length="140" mass="16060">MPRSVLRRYVRSRLGSDFPPVRRLGTSGSHLYWLETCRVAALACVERLVKKLGPVRPYGFLLICPVRSLDKAAARDRVRRYRERLRQRGLRPIQIWVPDVNAPEFVGEAHRPSALVAAREYEDDDQAFVDAVSVDWDDAT</sequence>
<accession>A0A829C635</accession>